<dbReference type="InterPro" id="IPR058248">
    <property type="entry name" value="Lxx211020-like"/>
</dbReference>
<gene>
    <name evidence="1" type="ORF">GGR00_003611</name>
</gene>
<dbReference type="Pfam" id="PF04314">
    <property type="entry name" value="PCuAC"/>
    <property type="match status" value="1"/>
</dbReference>
<proteinExistence type="predicted"/>
<dbReference type="RefSeq" id="WP_184700199.1">
    <property type="nucleotide sequence ID" value="NZ_BAABEG010000005.1"/>
</dbReference>
<dbReference type="Proteomes" id="UP000536262">
    <property type="component" value="Unassembled WGS sequence"/>
</dbReference>
<accession>A0A7X0F9V9</accession>
<dbReference type="SUPFAM" id="SSF110087">
    <property type="entry name" value="DR1885-like metal-binding protein"/>
    <property type="match status" value="1"/>
</dbReference>
<dbReference type="PANTHER" id="PTHR36302:SF1">
    <property type="entry name" value="COPPER CHAPERONE PCU(A)C"/>
    <property type="match status" value="1"/>
</dbReference>
<dbReference type="InterPro" id="IPR007410">
    <property type="entry name" value="LpqE-like"/>
</dbReference>
<protein>
    <recommendedName>
        <fullName evidence="3">Copper chaperone PCu(A)C</fullName>
    </recommendedName>
</protein>
<evidence type="ECO:0000313" key="2">
    <source>
        <dbReference type="Proteomes" id="UP000536262"/>
    </source>
</evidence>
<evidence type="ECO:0008006" key="3">
    <source>
        <dbReference type="Google" id="ProtNLM"/>
    </source>
</evidence>
<dbReference type="Gene3D" id="2.60.40.1890">
    <property type="entry name" value="PCu(A)C copper chaperone"/>
    <property type="match status" value="1"/>
</dbReference>
<dbReference type="PANTHER" id="PTHR36302">
    <property type="entry name" value="BLR7088 PROTEIN"/>
    <property type="match status" value="1"/>
</dbReference>
<sequence>MRNSIRDAARVASNTYPLSRFRSIEERLGILAFTTMLLFAMTQGLFAHEFKAGEIEIVHPWSRATPDGAKVAAGYITLKNGGTEPDRLISATGEIAGKTEIHEMAVDANGVMTMRPVEGGVEIRAGETVELKPGAFHIMFMNLKQGAKQGEKFKGTLTFEKAGTVDVEFDVQAIGGATEHNGHGG</sequence>
<keyword evidence="2" id="KW-1185">Reference proteome</keyword>
<organism evidence="1 2">
    <name type="scientific">Aminobacter aganoensis</name>
    <dbReference type="NCBI Taxonomy" id="83264"/>
    <lineage>
        <taxon>Bacteria</taxon>
        <taxon>Pseudomonadati</taxon>
        <taxon>Pseudomonadota</taxon>
        <taxon>Alphaproteobacteria</taxon>
        <taxon>Hyphomicrobiales</taxon>
        <taxon>Phyllobacteriaceae</taxon>
        <taxon>Aminobacter</taxon>
    </lineage>
</organism>
<dbReference type="AlphaFoldDB" id="A0A7X0F9V9"/>
<comment type="caution">
    <text evidence="1">The sequence shown here is derived from an EMBL/GenBank/DDBJ whole genome shotgun (WGS) entry which is preliminary data.</text>
</comment>
<name>A0A7X0F9V9_9HYPH</name>
<dbReference type="InterPro" id="IPR036182">
    <property type="entry name" value="PCuAC_sf"/>
</dbReference>
<dbReference type="EMBL" id="JACHOU010000009">
    <property type="protein sequence ID" value="MBB6355806.1"/>
    <property type="molecule type" value="Genomic_DNA"/>
</dbReference>
<reference evidence="1 2" key="1">
    <citation type="submission" date="2020-08" db="EMBL/GenBank/DDBJ databases">
        <title>Genomic Encyclopedia of Type Strains, Phase IV (KMG-IV): sequencing the most valuable type-strain genomes for metagenomic binning, comparative biology and taxonomic classification.</title>
        <authorList>
            <person name="Goeker M."/>
        </authorList>
    </citation>
    <scope>NUCLEOTIDE SEQUENCE [LARGE SCALE GENOMIC DNA]</scope>
    <source>
        <strain evidence="1 2">DSM 7051</strain>
    </source>
</reference>
<evidence type="ECO:0000313" key="1">
    <source>
        <dbReference type="EMBL" id="MBB6355806.1"/>
    </source>
</evidence>